<sequence>MSKVALKPDRVGRRVSGARVADERCVSREGEPSPRDFPRPRPRPRPLDDLPSGRISATLSRLVSVLGGGGCWRDTSWRG</sequence>
<evidence type="ECO:0000313" key="3">
    <source>
        <dbReference type="Proteomes" id="UP000287033"/>
    </source>
</evidence>
<feature type="compositionally biased region" description="Basic and acidic residues" evidence="1">
    <location>
        <begin position="1"/>
        <end position="12"/>
    </location>
</feature>
<keyword evidence="3" id="KW-1185">Reference proteome</keyword>
<evidence type="ECO:0000256" key="1">
    <source>
        <dbReference type="SAM" id="MobiDB-lite"/>
    </source>
</evidence>
<reference evidence="2 3" key="1">
    <citation type="journal article" date="2018" name="Nat. Ecol. Evol.">
        <title>Shark genomes provide insights into elasmobranch evolution and the origin of vertebrates.</title>
        <authorList>
            <person name="Hara Y"/>
            <person name="Yamaguchi K"/>
            <person name="Onimaru K"/>
            <person name="Kadota M"/>
            <person name="Koyanagi M"/>
            <person name="Keeley SD"/>
            <person name="Tatsumi K"/>
            <person name="Tanaka K"/>
            <person name="Motone F"/>
            <person name="Kageyama Y"/>
            <person name="Nozu R"/>
            <person name="Adachi N"/>
            <person name="Nishimura O"/>
            <person name="Nakagawa R"/>
            <person name="Tanegashima C"/>
            <person name="Kiyatake I"/>
            <person name="Matsumoto R"/>
            <person name="Murakumo K"/>
            <person name="Nishida K"/>
            <person name="Terakita A"/>
            <person name="Kuratani S"/>
            <person name="Sato K"/>
            <person name="Hyodo S Kuraku.S."/>
        </authorList>
    </citation>
    <scope>NUCLEOTIDE SEQUENCE [LARGE SCALE GENOMIC DNA]</scope>
</reference>
<organism evidence="2 3">
    <name type="scientific">Chiloscyllium punctatum</name>
    <name type="common">Brownbanded bambooshark</name>
    <name type="synonym">Hemiscyllium punctatum</name>
    <dbReference type="NCBI Taxonomy" id="137246"/>
    <lineage>
        <taxon>Eukaryota</taxon>
        <taxon>Metazoa</taxon>
        <taxon>Chordata</taxon>
        <taxon>Craniata</taxon>
        <taxon>Vertebrata</taxon>
        <taxon>Chondrichthyes</taxon>
        <taxon>Elasmobranchii</taxon>
        <taxon>Galeomorphii</taxon>
        <taxon>Galeoidea</taxon>
        <taxon>Orectolobiformes</taxon>
        <taxon>Hemiscylliidae</taxon>
        <taxon>Chiloscyllium</taxon>
    </lineage>
</organism>
<gene>
    <name evidence="2" type="ORF">chiPu_0025720</name>
</gene>
<accession>A0A401TG74</accession>
<feature type="compositionally biased region" description="Basic and acidic residues" evidence="1">
    <location>
        <begin position="20"/>
        <end position="39"/>
    </location>
</feature>
<feature type="region of interest" description="Disordered" evidence="1">
    <location>
        <begin position="1"/>
        <end position="53"/>
    </location>
</feature>
<dbReference type="AlphaFoldDB" id="A0A401TG74"/>
<comment type="caution">
    <text evidence="2">The sequence shown here is derived from an EMBL/GenBank/DDBJ whole genome shotgun (WGS) entry which is preliminary data.</text>
</comment>
<dbReference type="Proteomes" id="UP000287033">
    <property type="component" value="Unassembled WGS sequence"/>
</dbReference>
<feature type="non-terminal residue" evidence="2">
    <location>
        <position position="79"/>
    </location>
</feature>
<evidence type="ECO:0000313" key="2">
    <source>
        <dbReference type="EMBL" id="GCC41664.1"/>
    </source>
</evidence>
<protein>
    <submittedName>
        <fullName evidence="2">Uncharacterized protein</fullName>
    </submittedName>
</protein>
<proteinExistence type="predicted"/>
<name>A0A401TG74_CHIPU</name>
<dbReference type="EMBL" id="BEZZ01064106">
    <property type="protein sequence ID" value="GCC41664.1"/>
    <property type="molecule type" value="Genomic_DNA"/>
</dbReference>